<protein>
    <submittedName>
        <fullName evidence="2">Uncharacterized protein</fullName>
    </submittedName>
</protein>
<evidence type="ECO:0000313" key="3">
    <source>
        <dbReference type="Proteomes" id="UP001219934"/>
    </source>
</evidence>
<keyword evidence="1" id="KW-0732">Signal</keyword>
<reference evidence="2" key="1">
    <citation type="submission" date="2022-11" db="EMBL/GenBank/DDBJ databases">
        <title>Chromosome-level genome of Pogonophryne albipinna.</title>
        <authorList>
            <person name="Jo E."/>
        </authorList>
    </citation>
    <scope>NUCLEOTIDE SEQUENCE</scope>
    <source>
        <strain evidence="2">SGF0006</strain>
        <tissue evidence="2">Muscle</tissue>
    </source>
</reference>
<keyword evidence="3" id="KW-1185">Reference proteome</keyword>
<dbReference type="Proteomes" id="UP001219934">
    <property type="component" value="Unassembled WGS sequence"/>
</dbReference>
<organism evidence="2 3">
    <name type="scientific">Pogonophryne albipinna</name>
    <dbReference type="NCBI Taxonomy" id="1090488"/>
    <lineage>
        <taxon>Eukaryota</taxon>
        <taxon>Metazoa</taxon>
        <taxon>Chordata</taxon>
        <taxon>Craniata</taxon>
        <taxon>Vertebrata</taxon>
        <taxon>Euteleostomi</taxon>
        <taxon>Actinopterygii</taxon>
        <taxon>Neopterygii</taxon>
        <taxon>Teleostei</taxon>
        <taxon>Neoteleostei</taxon>
        <taxon>Acanthomorphata</taxon>
        <taxon>Eupercaria</taxon>
        <taxon>Perciformes</taxon>
        <taxon>Notothenioidei</taxon>
        <taxon>Pogonophryne</taxon>
    </lineage>
</organism>
<sequence>MDKGALLMLLCLQAFLLITTIPSSEAAALLREDLTPPDRLVDLTALERLKIRRPKRDRPGCSGRAVCMFRQDPNPPQLVSLGKHTKATSAGLKYMVQQENRPLSYLTTAWFLEQVDRWFDRMSSRHPITALSRLKMEEYQKAITVLQNIVHLFCGIKIVEFHHALRIISVGQFLTTISSVSYQEDH</sequence>
<feature type="chain" id="PRO_5041918264" evidence="1">
    <location>
        <begin position="27"/>
        <end position="186"/>
    </location>
</feature>
<feature type="non-terminal residue" evidence="2">
    <location>
        <position position="1"/>
    </location>
</feature>
<comment type="caution">
    <text evidence="2">The sequence shown here is derived from an EMBL/GenBank/DDBJ whole genome shotgun (WGS) entry which is preliminary data.</text>
</comment>
<evidence type="ECO:0000313" key="2">
    <source>
        <dbReference type="EMBL" id="KAJ4945157.1"/>
    </source>
</evidence>
<accession>A0AAD6FRC1</accession>
<proteinExistence type="predicted"/>
<feature type="signal peptide" evidence="1">
    <location>
        <begin position="1"/>
        <end position="26"/>
    </location>
</feature>
<evidence type="ECO:0000256" key="1">
    <source>
        <dbReference type="SAM" id="SignalP"/>
    </source>
</evidence>
<gene>
    <name evidence="2" type="ORF">JOQ06_013693</name>
</gene>
<name>A0AAD6FRC1_9TELE</name>
<dbReference type="AlphaFoldDB" id="A0AAD6FRC1"/>
<dbReference type="EMBL" id="JAPTMU010000004">
    <property type="protein sequence ID" value="KAJ4945157.1"/>
    <property type="molecule type" value="Genomic_DNA"/>
</dbReference>